<evidence type="ECO:0000313" key="2">
    <source>
        <dbReference type="Proteomes" id="UP000256980"/>
    </source>
</evidence>
<name>A0A3D9GZP0_9FLAO</name>
<reference evidence="1 2" key="1">
    <citation type="submission" date="2018-07" db="EMBL/GenBank/DDBJ databases">
        <title>Genomic Encyclopedia of Type Strains, Phase III (KMG-III): the genomes of soil and plant-associated and newly described type strains.</title>
        <authorList>
            <person name="Whitman W."/>
        </authorList>
    </citation>
    <scope>NUCLEOTIDE SEQUENCE [LARGE SCALE GENOMIC DNA]</scope>
    <source>
        <strain evidence="1 2">CECT 7946</strain>
    </source>
</reference>
<proteinExistence type="predicted"/>
<organism evidence="1 2">
    <name type="scientific">Winogradskyella eximia</name>
    <dbReference type="NCBI Taxonomy" id="262006"/>
    <lineage>
        <taxon>Bacteria</taxon>
        <taxon>Pseudomonadati</taxon>
        <taxon>Bacteroidota</taxon>
        <taxon>Flavobacteriia</taxon>
        <taxon>Flavobacteriales</taxon>
        <taxon>Flavobacteriaceae</taxon>
        <taxon>Winogradskyella</taxon>
    </lineage>
</organism>
<dbReference type="EMBL" id="QRDV01000008">
    <property type="protein sequence ID" value="RED42722.1"/>
    <property type="molecule type" value="Genomic_DNA"/>
</dbReference>
<dbReference type="AlphaFoldDB" id="A0A3D9GZP0"/>
<keyword evidence="2" id="KW-1185">Reference proteome</keyword>
<dbReference type="Proteomes" id="UP000256980">
    <property type="component" value="Unassembled WGS sequence"/>
</dbReference>
<dbReference type="OrthoDB" id="1352315at2"/>
<dbReference type="RefSeq" id="WP_115818362.1">
    <property type="nucleotide sequence ID" value="NZ_QRDV01000008.1"/>
</dbReference>
<accession>A0A3D9GZP0</accession>
<comment type="caution">
    <text evidence="1">The sequence shown here is derived from an EMBL/GenBank/DDBJ whole genome shotgun (WGS) entry which is preliminary data.</text>
</comment>
<protein>
    <submittedName>
        <fullName evidence="1">Uncharacterized protein</fullName>
    </submittedName>
</protein>
<gene>
    <name evidence="1" type="ORF">DFQ10_108129</name>
</gene>
<evidence type="ECO:0000313" key="1">
    <source>
        <dbReference type="EMBL" id="RED42722.1"/>
    </source>
</evidence>
<sequence>MTKQEFLFHLKGASLVSLKFAENYVKDKLTTDFKYNVILNASTDNPNLTQFEVYPEDDGKMKLDLTDNEVVELIYRNGKVPVWIDINVLKSSRKSTTFNLLCAGRYSDDKNEYYYNDNGSGPFGIKSPKLPIDYKEGKKFKLK</sequence>